<dbReference type="InterPro" id="IPR036457">
    <property type="entry name" value="PPM-type-like_dom_sf"/>
</dbReference>
<dbReference type="Proteomes" id="UP000199519">
    <property type="component" value="Unassembled WGS sequence"/>
</dbReference>
<keyword evidence="7" id="KW-1185">Reference proteome</keyword>
<dbReference type="SMART" id="SM00331">
    <property type="entry name" value="PP2C_SIG"/>
    <property type="match status" value="1"/>
</dbReference>
<dbReference type="STRING" id="54121.SAMN04515653_104149"/>
<dbReference type="NCBIfam" id="NF033484">
    <property type="entry name" value="Stp1_PP2C_phos"/>
    <property type="match status" value="1"/>
</dbReference>
<dbReference type="RefSeq" id="WP_073156129.1">
    <property type="nucleotide sequence ID" value="NZ_FMYT01000001.1"/>
</dbReference>
<dbReference type="OrthoDB" id="9801841at2"/>
<evidence type="ECO:0000313" key="5">
    <source>
        <dbReference type="EMBL" id="TDX48152.1"/>
    </source>
</evidence>
<evidence type="ECO:0000313" key="2">
    <source>
        <dbReference type="EMBL" id="SDB96083.1"/>
    </source>
</evidence>
<dbReference type="Pfam" id="PF13672">
    <property type="entry name" value="PP2C_2"/>
    <property type="match status" value="1"/>
</dbReference>
<dbReference type="Proteomes" id="UP000324896">
    <property type="component" value="Unassembled WGS sequence"/>
</dbReference>
<dbReference type="EMBL" id="FOHG01000003">
    <property type="protein sequence ID" value="SES69082.1"/>
    <property type="molecule type" value="Genomic_DNA"/>
</dbReference>
<sequence length="238" mass="26639">MRFKALTDKGNKRSTNEDNFYIDEEINFFMVADGMGGHAAGEVASQIAASFAADFDFDLSNPLASLSSLTFSINREIIRKSNSNQEYMGMGTTFAAVIIQDSKIYYVNLGDSRIYLYNRNNRELKKISKDHSLVGKLLRENKITEAEAFNHPQKNIVTQALGLDDDLDLDIGEIKVAKDDYLLLCTDGLSDMIKKSKIEEIFFKNNQTEAIAEQLLQESLTSGGFDNITLIVVGYSEE</sequence>
<dbReference type="EMBL" id="SOEF01000001">
    <property type="protein sequence ID" value="TDX48152.1"/>
    <property type="molecule type" value="Genomic_DNA"/>
</dbReference>
<gene>
    <name evidence="5" type="ORF">C7954_101121</name>
    <name evidence="2" type="ORF">SAMN04488597_10167</name>
    <name evidence="3" type="ORF">SAMN04488598_103105</name>
    <name evidence="4" type="ORF">SAMN04515652_103104</name>
</gene>
<proteinExistence type="predicted"/>
<dbReference type="EMBL" id="FMYT01000001">
    <property type="protein sequence ID" value="SDB96083.1"/>
    <property type="molecule type" value="Genomic_DNA"/>
</dbReference>
<dbReference type="InterPro" id="IPR015655">
    <property type="entry name" value="PP2C"/>
</dbReference>
<organism evidence="2 9">
    <name type="scientific">Halanaerobium congolense</name>
    <dbReference type="NCBI Taxonomy" id="54121"/>
    <lineage>
        <taxon>Bacteria</taxon>
        <taxon>Bacillati</taxon>
        <taxon>Bacillota</taxon>
        <taxon>Clostridia</taxon>
        <taxon>Halanaerobiales</taxon>
        <taxon>Halanaerobiaceae</taxon>
        <taxon>Halanaerobium</taxon>
    </lineage>
</organism>
<dbReference type="InterPro" id="IPR001932">
    <property type="entry name" value="PPM-type_phosphatase-like_dom"/>
</dbReference>
<dbReference type="EMBL" id="FNBJ01000003">
    <property type="protein sequence ID" value="SDE90198.1"/>
    <property type="molecule type" value="Genomic_DNA"/>
</dbReference>
<dbReference type="PROSITE" id="PS51746">
    <property type="entry name" value="PPM_2"/>
    <property type="match status" value="1"/>
</dbReference>
<dbReference type="Proteomes" id="UP000295472">
    <property type="component" value="Unassembled WGS sequence"/>
</dbReference>
<dbReference type="SMART" id="SM00332">
    <property type="entry name" value="PP2Cc"/>
    <property type="match status" value="1"/>
</dbReference>
<evidence type="ECO:0000313" key="7">
    <source>
        <dbReference type="Proteomes" id="UP000199519"/>
    </source>
</evidence>
<dbReference type="Gene3D" id="3.60.40.10">
    <property type="entry name" value="PPM-type phosphatase domain"/>
    <property type="match status" value="1"/>
</dbReference>
<name>A0A1G6HPL0_9FIRM</name>
<dbReference type="CDD" id="cd00143">
    <property type="entry name" value="PP2Cc"/>
    <property type="match status" value="1"/>
</dbReference>
<evidence type="ECO:0000313" key="6">
    <source>
        <dbReference type="Proteomes" id="UP000198612"/>
    </source>
</evidence>
<dbReference type="Proteomes" id="UP000198612">
    <property type="component" value="Unassembled WGS sequence"/>
</dbReference>
<dbReference type="GO" id="GO:0004722">
    <property type="term" value="F:protein serine/threonine phosphatase activity"/>
    <property type="evidence" value="ECO:0007669"/>
    <property type="project" value="InterPro"/>
</dbReference>
<evidence type="ECO:0000313" key="8">
    <source>
        <dbReference type="Proteomes" id="UP000295472"/>
    </source>
</evidence>
<feature type="domain" description="PPM-type phosphatase" evidence="1">
    <location>
        <begin position="2"/>
        <end position="235"/>
    </location>
</feature>
<evidence type="ECO:0000313" key="9">
    <source>
        <dbReference type="Proteomes" id="UP000324896"/>
    </source>
</evidence>
<dbReference type="PANTHER" id="PTHR47992">
    <property type="entry name" value="PROTEIN PHOSPHATASE"/>
    <property type="match status" value="1"/>
</dbReference>
<accession>A0A1G6HPL0</accession>
<dbReference type="GeneID" id="57011535"/>
<evidence type="ECO:0000313" key="4">
    <source>
        <dbReference type="EMBL" id="SES69082.1"/>
    </source>
</evidence>
<reference evidence="5 8" key="2">
    <citation type="submission" date="2019-03" db="EMBL/GenBank/DDBJ databases">
        <title>Subsurface microbial communities from deep shales in Ohio and West Virginia, USA.</title>
        <authorList>
            <person name="Wrighton K."/>
        </authorList>
    </citation>
    <scope>NUCLEOTIDE SEQUENCE [LARGE SCALE GENOMIC DNA]</scope>
    <source>
        <strain evidence="5 8">DSMZ 11287</strain>
    </source>
</reference>
<dbReference type="SUPFAM" id="SSF81606">
    <property type="entry name" value="PP2C-like"/>
    <property type="match status" value="1"/>
</dbReference>
<evidence type="ECO:0000313" key="3">
    <source>
        <dbReference type="EMBL" id="SDE90198.1"/>
    </source>
</evidence>
<protein>
    <submittedName>
        <fullName evidence="2 5">Protein phosphatase</fullName>
    </submittedName>
</protein>
<reference evidence="6 7" key="1">
    <citation type="submission" date="2016-10" db="EMBL/GenBank/DDBJ databases">
        <authorList>
            <person name="Varghese N."/>
            <person name="Submissions S."/>
        </authorList>
    </citation>
    <scope>NUCLEOTIDE SEQUENCE [LARGE SCALE GENOMIC DNA]</scope>
    <source>
        <strain evidence="2 9">WG10</strain>
        <strain evidence="3 7">WG2</strain>
        <strain evidence="4 6">WG5</strain>
    </source>
</reference>
<dbReference type="AlphaFoldDB" id="A0A1G6HPL0"/>
<evidence type="ECO:0000259" key="1">
    <source>
        <dbReference type="PROSITE" id="PS51746"/>
    </source>
</evidence>